<organism evidence="4 5">
    <name type="scientific">Pseudomonas putida</name>
    <name type="common">Arthrobacter siderocapsulatus</name>
    <dbReference type="NCBI Taxonomy" id="303"/>
    <lineage>
        <taxon>Bacteria</taxon>
        <taxon>Pseudomonadati</taxon>
        <taxon>Pseudomonadota</taxon>
        <taxon>Gammaproteobacteria</taxon>
        <taxon>Pseudomonadales</taxon>
        <taxon>Pseudomonadaceae</taxon>
        <taxon>Pseudomonas</taxon>
    </lineage>
</organism>
<sequence>MGYVRPLNELLVRKPLSSDAAAIATLHVRSWQSAYNGLLSAHYLNALSASVERRVAFLTHAIEAGSPCIRVAELNRQVVGWVSFGASRDEDAAASTAELMAIYLDPAFWACGIGTVLWTEAQQVMRDDGYQHVSAWVLDGNERARHFYTKRGFTPEAGSQRVIEENSEPLALTRFGRTLFTQSDHAKLERRANDGRASD</sequence>
<dbReference type="EMBL" id="JACGDG010000008">
    <property type="protein sequence ID" value="MBA6116256.1"/>
    <property type="molecule type" value="Genomic_DNA"/>
</dbReference>
<evidence type="ECO:0000313" key="4">
    <source>
        <dbReference type="EMBL" id="MBA6116256.1"/>
    </source>
</evidence>
<dbReference type="PROSITE" id="PS51186">
    <property type="entry name" value="GNAT"/>
    <property type="match status" value="1"/>
</dbReference>
<dbReference type="AlphaFoldDB" id="A0A7W2L105"/>
<dbReference type="GO" id="GO:0016747">
    <property type="term" value="F:acyltransferase activity, transferring groups other than amino-acyl groups"/>
    <property type="evidence" value="ECO:0007669"/>
    <property type="project" value="InterPro"/>
</dbReference>
<evidence type="ECO:0000313" key="5">
    <source>
        <dbReference type="Proteomes" id="UP000553948"/>
    </source>
</evidence>
<dbReference type="CDD" id="cd04301">
    <property type="entry name" value="NAT_SF"/>
    <property type="match status" value="1"/>
</dbReference>
<evidence type="ECO:0000256" key="2">
    <source>
        <dbReference type="ARBA" id="ARBA00023315"/>
    </source>
</evidence>
<protein>
    <submittedName>
        <fullName evidence="4">GNAT family N-acetyltransferase</fullName>
    </submittedName>
</protein>
<dbReference type="SUPFAM" id="SSF55729">
    <property type="entry name" value="Acyl-CoA N-acyltransferases (Nat)"/>
    <property type="match status" value="1"/>
</dbReference>
<proteinExistence type="predicted"/>
<dbReference type="Gene3D" id="3.40.630.30">
    <property type="match status" value="1"/>
</dbReference>
<dbReference type="Pfam" id="PF00583">
    <property type="entry name" value="Acetyltransf_1"/>
    <property type="match status" value="1"/>
</dbReference>
<dbReference type="PANTHER" id="PTHR43877:SF1">
    <property type="entry name" value="ACETYLTRANSFERASE"/>
    <property type="match status" value="1"/>
</dbReference>
<evidence type="ECO:0000259" key="3">
    <source>
        <dbReference type="PROSITE" id="PS51186"/>
    </source>
</evidence>
<accession>A0A7W2L105</accession>
<name>A0A7W2L105_PSEPU</name>
<dbReference type="Proteomes" id="UP000553948">
    <property type="component" value="Unassembled WGS sequence"/>
</dbReference>
<evidence type="ECO:0000256" key="1">
    <source>
        <dbReference type="ARBA" id="ARBA00022679"/>
    </source>
</evidence>
<comment type="caution">
    <text evidence="4">The sequence shown here is derived from an EMBL/GenBank/DDBJ whole genome shotgun (WGS) entry which is preliminary data.</text>
</comment>
<dbReference type="InterPro" id="IPR050832">
    <property type="entry name" value="Bact_Acetyltransf"/>
</dbReference>
<reference evidence="4 5" key="1">
    <citation type="submission" date="2020-07" db="EMBL/GenBank/DDBJ databases">
        <title>Diversity of carbapenemase encoding genes among Pseudomonas putida group clinical isolates in a tertiary Brazilian hospital.</title>
        <authorList>
            <person name="Alberto-Lei F."/>
            <person name="Nodari C.S."/>
            <person name="Streling A.P."/>
            <person name="Paulino J.T."/>
            <person name="Bessa-Neto F.O."/>
            <person name="Cayo R."/>
            <person name="Gales A.C."/>
        </authorList>
    </citation>
    <scope>NUCLEOTIDE SEQUENCE [LARGE SCALE GENOMIC DNA]</scope>
    <source>
        <strain evidence="4 5">12464</strain>
    </source>
</reference>
<feature type="domain" description="N-acetyltransferase" evidence="3">
    <location>
        <begin position="10"/>
        <end position="171"/>
    </location>
</feature>
<dbReference type="PANTHER" id="PTHR43877">
    <property type="entry name" value="AMINOALKYLPHOSPHONATE N-ACETYLTRANSFERASE-RELATED-RELATED"/>
    <property type="match status" value="1"/>
</dbReference>
<dbReference type="InterPro" id="IPR016181">
    <property type="entry name" value="Acyl_CoA_acyltransferase"/>
</dbReference>
<keyword evidence="2" id="KW-0012">Acyltransferase</keyword>
<dbReference type="InterPro" id="IPR000182">
    <property type="entry name" value="GNAT_dom"/>
</dbReference>
<keyword evidence="1 4" id="KW-0808">Transferase</keyword>
<gene>
    <name evidence="4" type="ORF">H4C47_10970</name>
</gene>